<protein>
    <recommendedName>
        <fullName evidence="5">Collagen alpha-1(I) chain-like</fullName>
    </recommendedName>
</protein>
<feature type="compositionally biased region" description="Basic and acidic residues" evidence="1">
    <location>
        <begin position="23"/>
        <end position="34"/>
    </location>
</feature>
<sequence length="304" mass="31510">MAGARAGWAQQKQPEGPGCGREMTGHHPGGREVPGEAAGPPGASGPSGRGAGTAGRGTSEAPRGRRPAAGAEDEGGHAAGVSDSAPLTATPASRPGMQGAAVSGNRGRGVGGGRQRRQSSPRATLNPGETHMEKQGTGLRIRPQHRVQSAGTTLSCSVPSQGTTTNKDLQPCPSRQRARPRTPTTLPPAHRFLSKKSGCSQSSWNLITRTPGAKSTGSAADSLAFEFQFYQPRDRTGSLPKPRFLSCKLETAIRPSVLLAGSEGPIRKGAPGDVLQSLLPRAFPLRERGPDGRPPHSTDSLRTL</sequence>
<dbReference type="Proteomes" id="UP000248484">
    <property type="component" value="Chromosome 4"/>
</dbReference>
<evidence type="ECO:0000256" key="1">
    <source>
        <dbReference type="SAM" id="MobiDB-lite"/>
    </source>
</evidence>
<gene>
    <name evidence="3 4" type="primary">LOC114486081</name>
</gene>
<accession>A0A455B5G7</accession>
<dbReference type="GeneID" id="114486081"/>
<feature type="region of interest" description="Disordered" evidence="1">
    <location>
        <begin position="1"/>
        <end position="197"/>
    </location>
</feature>
<dbReference type="KEGG" id="pcad:114486081"/>
<evidence type="ECO:0000313" key="3">
    <source>
        <dbReference type="RefSeq" id="XP_028344037.1"/>
    </source>
</evidence>
<dbReference type="InParanoid" id="A0A455B5G7"/>
<feature type="region of interest" description="Disordered" evidence="1">
    <location>
        <begin position="279"/>
        <end position="304"/>
    </location>
</feature>
<dbReference type="AlphaFoldDB" id="A0A455B5G7"/>
<feature type="compositionally biased region" description="Polar residues" evidence="1">
    <location>
        <begin position="146"/>
        <end position="168"/>
    </location>
</feature>
<organism evidence="2 3">
    <name type="scientific">Physeter macrocephalus</name>
    <name type="common">Sperm whale</name>
    <name type="synonym">Physeter catodon</name>
    <dbReference type="NCBI Taxonomy" id="9755"/>
    <lineage>
        <taxon>Eukaryota</taxon>
        <taxon>Metazoa</taxon>
        <taxon>Chordata</taxon>
        <taxon>Craniata</taxon>
        <taxon>Vertebrata</taxon>
        <taxon>Euteleostomi</taxon>
        <taxon>Mammalia</taxon>
        <taxon>Eutheria</taxon>
        <taxon>Laurasiatheria</taxon>
        <taxon>Artiodactyla</taxon>
        <taxon>Whippomorpha</taxon>
        <taxon>Cetacea</taxon>
        <taxon>Odontoceti</taxon>
        <taxon>Physeteridae</taxon>
        <taxon>Physeter</taxon>
    </lineage>
</organism>
<dbReference type="RefSeq" id="XP_054939963.1">
    <property type="nucleotide sequence ID" value="XM_055083988.1"/>
</dbReference>
<feature type="compositionally biased region" description="Basic and acidic residues" evidence="1">
    <location>
        <begin position="284"/>
        <end position="296"/>
    </location>
</feature>
<reference evidence="3 4" key="1">
    <citation type="submission" date="2025-04" db="UniProtKB">
        <authorList>
            <consortium name="RefSeq"/>
        </authorList>
    </citation>
    <scope>IDENTIFICATION</scope>
    <source>
        <tissue evidence="3 4">Muscle</tissue>
    </source>
</reference>
<evidence type="ECO:0008006" key="5">
    <source>
        <dbReference type="Google" id="ProtNLM"/>
    </source>
</evidence>
<proteinExistence type="predicted"/>
<feature type="compositionally biased region" description="Gly residues" evidence="1">
    <location>
        <begin position="45"/>
        <end position="55"/>
    </location>
</feature>
<feature type="compositionally biased region" description="Low complexity" evidence="1">
    <location>
        <begin position="35"/>
        <end position="44"/>
    </location>
</feature>
<feature type="compositionally biased region" description="Low complexity" evidence="1">
    <location>
        <begin position="181"/>
        <end position="191"/>
    </location>
</feature>
<name>A0A455B5G7_PHYMC</name>
<keyword evidence="2" id="KW-1185">Reference proteome</keyword>
<dbReference type="RefSeq" id="XP_028344037.1">
    <property type="nucleotide sequence ID" value="XM_028488236.2"/>
</dbReference>
<evidence type="ECO:0000313" key="2">
    <source>
        <dbReference type="Proteomes" id="UP000248484"/>
    </source>
</evidence>
<evidence type="ECO:0000313" key="4">
    <source>
        <dbReference type="RefSeq" id="XP_054939963.1"/>
    </source>
</evidence>